<feature type="compositionally biased region" description="Low complexity" evidence="4">
    <location>
        <begin position="518"/>
        <end position="528"/>
    </location>
</feature>
<dbReference type="RefSeq" id="XP_070913173.1">
    <property type="nucleotide sequence ID" value="XM_071057072.1"/>
</dbReference>
<gene>
    <name evidence="6" type="ORF">MFIFM68171_01650</name>
</gene>
<dbReference type="InterPro" id="IPR038718">
    <property type="entry name" value="SNF2-like_sf"/>
</dbReference>
<evidence type="ECO:0000313" key="7">
    <source>
        <dbReference type="Proteomes" id="UP001628179"/>
    </source>
</evidence>
<keyword evidence="1" id="KW-0547">Nucleotide-binding</keyword>
<feature type="compositionally biased region" description="Polar residues" evidence="4">
    <location>
        <begin position="823"/>
        <end position="837"/>
    </location>
</feature>
<keyword evidence="3" id="KW-0067">ATP-binding</keyword>
<feature type="region of interest" description="Disordered" evidence="4">
    <location>
        <begin position="145"/>
        <end position="185"/>
    </location>
</feature>
<evidence type="ECO:0000259" key="5">
    <source>
        <dbReference type="PROSITE" id="PS51194"/>
    </source>
</evidence>
<dbReference type="InterPro" id="IPR000330">
    <property type="entry name" value="SNF2_N"/>
</dbReference>
<dbReference type="InterPro" id="IPR014001">
    <property type="entry name" value="Helicase_ATP-bd"/>
</dbReference>
<evidence type="ECO:0000313" key="6">
    <source>
        <dbReference type="EMBL" id="GAB1311440.1"/>
    </source>
</evidence>
<dbReference type="PANTHER" id="PTHR45626:SF51">
    <property type="entry name" value="SNF2-RELATED DOMAIN-CONTAINING PROTEIN"/>
    <property type="match status" value="1"/>
</dbReference>
<feature type="region of interest" description="Disordered" evidence="4">
    <location>
        <begin position="809"/>
        <end position="864"/>
    </location>
</feature>
<feature type="region of interest" description="Disordered" evidence="4">
    <location>
        <begin position="512"/>
        <end position="541"/>
    </location>
</feature>
<dbReference type="Gene3D" id="3.40.50.10810">
    <property type="entry name" value="Tandem AAA-ATPase domain"/>
    <property type="match status" value="2"/>
</dbReference>
<feature type="domain" description="Helicase C-terminal" evidence="5">
    <location>
        <begin position="890"/>
        <end position="1050"/>
    </location>
</feature>
<evidence type="ECO:0000256" key="4">
    <source>
        <dbReference type="SAM" id="MobiDB-lite"/>
    </source>
</evidence>
<evidence type="ECO:0000256" key="3">
    <source>
        <dbReference type="ARBA" id="ARBA00022840"/>
    </source>
</evidence>
<dbReference type="EMBL" id="BAAFSV010000001">
    <property type="protein sequence ID" value="GAB1311440.1"/>
    <property type="molecule type" value="Genomic_DNA"/>
</dbReference>
<proteinExistence type="predicted"/>
<dbReference type="PROSITE" id="PS51194">
    <property type="entry name" value="HELICASE_CTER"/>
    <property type="match status" value="1"/>
</dbReference>
<reference evidence="6 7" key="1">
    <citation type="submission" date="2024-09" db="EMBL/GenBank/DDBJ databases">
        <title>Itraconazole resistance in Madurella fahalii resulting from another homologue of gene encoding cytochrome P450 14-alpha sterol demethylase (CYP51).</title>
        <authorList>
            <person name="Yoshioka I."/>
            <person name="Fahal A.H."/>
            <person name="Kaneko S."/>
            <person name="Yaguchi T."/>
        </authorList>
    </citation>
    <scope>NUCLEOTIDE SEQUENCE [LARGE SCALE GENOMIC DNA]</scope>
    <source>
        <strain evidence="6 7">IFM 68171</strain>
    </source>
</reference>
<feature type="region of interest" description="Disordered" evidence="4">
    <location>
        <begin position="1096"/>
        <end position="1156"/>
    </location>
</feature>
<dbReference type="GeneID" id="98172395"/>
<feature type="compositionally biased region" description="Basic and acidic residues" evidence="4">
    <location>
        <begin position="532"/>
        <end position="541"/>
    </location>
</feature>
<protein>
    <recommendedName>
        <fullName evidence="5">Helicase C-terminal domain-containing protein</fullName>
    </recommendedName>
</protein>
<evidence type="ECO:0000256" key="2">
    <source>
        <dbReference type="ARBA" id="ARBA00022801"/>
    </source>
</evidence>
<sequence length="1156" mass="128768">MESAEFPNYIAAGCLVLDQVESNFPHEVWSLLEPAQWRRFGPFTEADERQNGLSEPRYLAPEMQRCLLSSSGCLSPYAGLLSHQWIHMSLSVSLDDPAKAVVRVYLLPDDVENLRIPRWDLSLRKARLALLGRLDFSKRTWKGEAGAARSPSPRAFGSPDAASDSDGGEGQSLLQMFNSIPSPDPKLDDIQDFDARDAAYRLIDSEIAGLNTTLYSYQRRSAVLMLQREAPGQKILDPRLVQVVDQLGVPWYYDAVAGTSFREPRYYDRPCGGILAEEMGAGKTLICLALILATRHMPSSIPEIYRTDSPVVRRRLGSLADMAAACITRNSVPWKTVFGSLEPNGIEYTNCVDAIRRNPGFYEVPPPQRRKSRQPEIVSTPTRIYLSHASLVIVPPNLVQQWKQEIAKHTSGLTVLVVDKKQTLPPGVELAEYDIVLFSSTRFERMWKGLDPNSWEGVNTLARVHFKRCIVDEGHKLGNSTLHKRSDVHLFIDHLRIAAKWIVTGTPSKGLFGVDDTPSPQSESQQSHSGRRQAESSRDLEKDDLKRIGSIATYYLQMRPWANLPTDIGDSQADWATYVMQPRHSSRSAGRADCLKNTLGSLIIRHRLSELGSLLPTVDEKIVYLDGSYQDTLVLNLFSMMIIANAVQSERKDQDYLFHPRQRKALIELVSNLRRASFFGGSFFSPAEIRKTVEMAEEFLREGKVPISDEDDALLRDAIAAGRLAETNSIKKCAHLFHEIPLYVQNFPWGAGQSWSLDLKEGDPVCTDSRIVLELQKFLQPLVDAPASLQIMFDNGRFAERGLEARLKGIDDQDGASEPAPQTPRSRTLAGNAQLGQDNGIPSKRRSVILGKGPPKIEEKPTIADSNGTGIAAPLAGTQLISTASAKLSYLIDQISKYQEREQIIVFYENDNVAYYLAGVLEILQVQHLIYAKGLTPERRAQYVATFNFNPKFRVLLMDITQAAFGLDMKSASRIYFINPVLNPQVEAQAIGRARRISQKKPVSVETLVLRGSVEEVIVKRRAEMTQAEQWKCRSILDDKPIYEWILNAKILPLPGGEDLPGAEQMAKLQSPQFIFGRGFGRELSHPDQDLVAVESPSGAKWSEKNAVPTVGETGTGRKRRSPGLSRPATPSADGGRPPKRRPRVRFADSENEGGG</sequence>
<dbReference type="CDD" id="cd18793">
    <property type="entry name" value="SF2_C_SNF"/>
    <property type="match status" value="1"/>
</dbReference>
<dbReference type="Pfam" id="PF00176">
    <property type="entry name" value="SNF2-rel_dom"/>
    <property type="match status" value="1"/>
</dbReference>
<dbReference type="SMART" id="SM00487">
    <property type="entry name" value="DEXDc"/>
    <property type="match status" value="1"/>
</dbReference>
<dbReference type="InterPro" id="IPR050628">
    <property type="entry name" value="SNF2_RAD54_helicase_TF"/>
</dbReference>
<evidence type="ECO:0000256" key="1">
    <source>
        <dbReference type="ARBA" id="ARBA00022741"/>
    </source>
</evidence>
<dbReference type="Pfam" id="PF00271">
    <property type="entry name" value="Helicase_C"/>
    <property type="match status" value="1"/>
</dbReference>
<keyword evidence="2" id="KW-0378">Hydrolase</keyword>
<organism evidence="6 7">
    <name type="scientific">Madurella fahalii</name>
    <dbReference type="NCBI Taxonomy" id="1157608"/>
    <lineage>
        <taxon>Eukaryota</taxon>
        <taxon>Fungi</taxon>
        <taxon>Dikarya</taxon>
        <taxon>Ascomycota</taxon>
        <taxon>Pezizomycotina</taxon>
        <taxon>Sordariomycetes</taxon>
        <taxon>Sordariomycetidae</taxon>
        <taxon>Sordariales</taxon>
        <taxon>Sordariales incertae sedis</taxon>
        <taxon>Madurella</taxon>
    </lineage>
</organism>
<dbReference type="Proteomes" id="UP001628179">
    <property type="component" value="Unassembled WGS sequence"/>
</dbReference>
<feature type="compositionally biased region" description="Polar residues" evidence="4">
    <location>
        <begin position="172"/>
        <end position="181"/>
    </location>
</feature>
<dbReference type="Gene3D" id="3.40.50.300">
    <property type="entry name" value="P-loop containing nucleotide triphosphate hydrolases"/>
    <property type="match status" value="1"/>
</dbReference>
<dbReference type="InterPro" id="IPR027417">
    <property type="entry name" value="P-loop_NTPase"/>
</dbReference>
<dbReference type="PANTHER" id="PTHR45626">
    <property type="entry name" value="TRANSCRIPTION TERMINATION FACTOR 2-RELATED"/>
    <property type="match status" value="1"/>
</dbReference>
<dbReference type="InterPro" id="IPR049730">
    <property type="entry name" value="SNF2/RAD54-like_C"/>
</dbReference>
<comment type="caution">
    <text evidence="6">The sequence shown here is derived from an EMBL/GenBank/DDBJ whole genome shotgun (WGS) entry which is preliminary data.</text>
</comment>
<accession>A0ABQ0G0Z9</accession>
<keyword evidence="7" id="KW-1185">Reference proteome</keyword>
<dbReference type="SUPFAM" id="SSF52540">
    <property type="entry name" value="P-loop containing nucleoside triphosphate hydrolases"/>
    <property type="match status" value="2"/>
</dbReference>
<dbReference type="InterPro" id="IPR001650">
    <property type="entry name" value="Helicase_C-like"/>
</dbReference>
<name>A0ABQ0G0Z9_9PEZI</name>